<feature type="compositionally biased region" description="Basic and acidic residues" evidence="1">
    <location>
        <begin position="220"/>
        <end position="229"/>
    </location>
</feature>
<dbReference type="GO" id="GO:0003676">
    <property type="term" value="F:nucleic acid binding"/>
    <property type="evidence" value="ECO:0007669"/>
    <property type="project" value="InterPro"/>
</dbReference>
<feature type="non-terminal residue" evidence="2">
    <location>
        <position position="1"/>
    </location>
</feature>
<dbReference type="FunFam" id="3.30.420.10:FF:000063">
    <property type="entry name" value="Retrovirus-related Pol polyprotein from transposon 297-like Protein"/>
    <property type="match status" value="1"/>
</dbReference>
<dbReference type="GO" id="GO:0015074">
    <property type="term" value="P:DNA integration"/>
    <property type="evidence" value="ECO:0007669"/>
    <property type="project" value="InterPro"/>
</dbReference>
<dbReference type="PANTHER" id="PTHR37984:SF11">
    <property type="entry name" value="INTEGRASE CATALYTIC DOMAIN-CONTAINING PROTEIN"/>
    <property type="match status" value="1"/>
</dbReference>
<dbReference type="Proteomes" id="UP001152795">
    <property type="component" value="Unassembled WGS sequence"/>
</dbReference>
<dbReference type="AlphaFoldDB" id="A0A6S7IZV4"/>
<comment type="caution">
    <text evidence="2">The sequence shown here is derived from an EMBL/GenBank/DDBJ whole genome shotgun (WGS) entry which is preliminary data.</text>
</comment>
<dbReference type="InterPro" id="IPR050951">
    <property type="entry name" value="Retrovirus_Pol_polyprotein"/>
</dbReference>
<dbReference type="EMBL" id="CACRXK020013417">
    <property type="protein sequence ID" value="CAB4025105.1"/>
    <property type="molecule type" value="Genomic_DNA"/>
</dbReference>
<proteinExistence type="predicted"/>
<dbReference type="InterPro" id="IPR036397">
    <property type="entry name" value="RNaseH_sf"/>
</dbReference>
<dbReference type="InterPro" id="IPR012337">
    <property type="entry name" value="RNaseH-like_sf"/>
</dbReference>
<keyword evidence="3" id="KW-1185">Reference proteome</keyword>
<feature type="non-terminal residue" evidence="2">
    <location>
        <position position="304"/>
    </location>
</feature>
<feature type="region of interest" description="Disordered" evidence="1">
    <location>
        <begin position="205"/>
        <end position="247"/>
    </location>
</feature>
<organism evidence="2 3">
    <name type="scientific">Paramuricea clavata</name>
    <name type="common">Red gorgonian</name>
    <name type="synonym">Violescent sea-whip</name>
    <dbReference type="NCBI Taxonomy" id="317549"/>
    <lineage>
        <taxon>Eukaryota</taxon>
        <taxon>Metazoa</taxon>
        <taxon>Cnidaria</taxon>
        <taxon>Anthozoa</taxon>
        <taxon>Octocorallia</taxon>
        <taxon>Malacalcyonacea</taxon>
        <taxon>Plexauridae</taxon>
        <taxon>Paramuricea</taxon>
    </lineage>
</organism>
<accession>A0A6S7IZV4</accession>
<dbReference type="PROSITE" id="PS50994">
    <property type="entry name" value="INTEGRASE"/>
    <property type="match status" value="1"/>
</dbReference>
<dbReference type="Pfam" id="PF00665">
    <property type="entry name" value="rve"/>
    <property type="match status" value="1"/>
</dbReference>
<dbReference type="PANTHER" id="PTHR37984">
    <property type="entry name" value="PROTEIN CBG26694"/>
    <property type="match status" value="1"/>
</dbReference>
<dbReference type="SUPFAM" id="SSF53098">
    <property type="entry name" value="Ribonuclease H-like"/>
    <property type="match status" value="1"/>
</dbReference>
<name>A0A6S7IZV4_PARCT</name>
<evidence type="ECO:0000256" key="1">
    <source>
        <dbReference type="SAM" id="MobiDB-lite"/>
    </source>
</evidence>
<evidence type="ECO:0000313" key="2">
    <source>
        <dbReference type="EMBL" id="CAB4025105.1"/>
    </source>
</evidence>
<evidence type="ECO:0000313" key="3">
    <source>
        <dbReference type="Proteomes" id="UP001152795"/>
    </source>
</evidence>
<dbReference type="InterPro" id="IPR001584">
    <property type="entry name" value="Integrase_cat-core"/>
</dbReference>
<dbReference type="Gene3D" id="3.30.420.10">
    <property type="entry name" value="Ribonuclease H-like superfamily/Ribonuclease H"/>
    <property type="match status" value="1"/>
</dbReference>
<gene>
    <name evidence="2" type="ORF">PACLA_8A013988</name>
</gene>
<protein>
    <submittedName>
        <fullName evidence="2">Transposon Tf2-9 poly</fullName>
    </submittedName>
</protein>
<dbReference type="OrthoDB" id="5984481at2759"/>
<reference evidence="2" key="1">
    <citation type="submission" date="2020-04" db="EMBL/GenBank/DDBJ databases">
        <authorList>
            <person name="Alioto T."/>
            <person name="Alioto T."/>
            <person name="Gomez Garrido J."/>
        </authorList>
    </citation>
    <scope>NUCLEOTIDE SEQUENCE</scope>
    <source>
        <strain evidence="2">A484AB</strain>
    </source>
</reference>
<feature type="compositionally biased region" description="Polar residues" evidence="1">
    <location>
        <begin position="230"/>
        <end position="245"/>
    </location>
</feature>
<sequence>ARFAKELKVWWPGIDAEAETLVKTCLPCQSTMPPTVPEPLRPSTMPSKPWQSIHIDLCGPFPSGESLLVCVDACSRWPEVEIIRATSSEVIIRRLQKILATHGLPEQVTSDNGSNLVSREIEDFFSSHGIYHRKVTPYWPQANATVERFNRTVEKAIRTAHVEGRDWRKALDTFLLNYRATPHAITGVSPAKIMFGREIRTKVPEISKPEKSETLGSALARDKRNKEKMQQYSDNKNRSTPSTVSEGDMVLLKQPKSNKLSTSFDPNGYRVVKRHGSSVLLQRGNEPAIMHKVTLTYKTEQSNA</sequence>